<dbReference type="EMBL" id="LAZR01000344">
    <property type="protein sequence ID" value="KKN73417.1"/>
    <property type="molecule type" value="Genomic_DNA"/>
</dbReference>
<protein>
    <submittedName>
        <fullName evidence="1">Uncharacterized protein</fullName>
    </submittedName>
</protein>
<sequence length="158" mass="17873">MRQSASINSRHDTVAEVDKPFELSNSVIRDGLSELFGSWGIRPGPRAWKRAAEVLGRRARGEPYSPRYIVSIWNSNGTYRAGEPFRQALFAELARLDGANPVMLATTRGTMLLTDPDAEGAIIDSLVRFCRNPECLSRFVPNHPARHYCFVCRRPKRR</sequence>
<gene>
    <name evidence="1" type="ORF">LCGC14_0401200</name>
</gene>
<accession>A0A0F9TF01</accession>
<organism evidence="1">
    <name type="scientific">marine sediment metagenome</name>
    <dbReference type="NCBI Taxonomy" id="412755"/>
    <lineage>
        <taxon>unclassified sequences</taxon>
        <taxon>metagenomes</taxon>
        <taxon>ecological metagenomes</taxon>
    </lineage>
</organism>
<name>A0A0F9TF01_9ZZZZ</name>
<reference evidence="1" key="1">
    <citation type="journal article" date="2015" name="Nature">
        <title>Complex archaea that bridge the gap between prokaryotes and eukaryotes.</title>
        <authorList>
            <person name="Spang A."/>
            <person name="Saw J.H."/>
            <person name="Jorgensen S.L."/>
            <person name="Zaremba-Niedzwiedzka K."/>
            <person name="Martijn J."/>
            <person name="Lind A.E."/>
            <person name="van Eijk R."/>
            <person name="Schleper C."/>
            <person name="Guy L."/>
            <person name="Ettema T.J."/>
        </authorList>
    </citation>
    <scope>NUCLEOTIDE SEQUENCE</scope>
</reference>
<evidence type="ECO:0000313" key="1">
    <source>
        <dbReference type="EMBL" id="KKN73417.1"/>
    </source>
</evidence>
<proteinExistence type="predicted"/>
<comment type="caution">
    <text evidence="1">The sequence shown here is derived from an EMBL/GenBank/DDBJ whole genome shotgun (WGS) entry which is preliminary data.</text>
</comment>
<dbReference type="AlphaFoldDB" id="A0A0F9TF01"/>